<gene>
    <name evidence="4" type="ORF">B1812_04010</name>
</gene>
<proteinExistence type="predicted"/>
<protein>
    <recommendedName>
        <fullName evidence="3">SGNH hydrolase-type esterase domain-containing protein</fullName>
    </recommendedName>
</protein>
<dbReference type="SUPFAM" id="SSF52266">
    <property type="entry name" value="SGNH hydrolase"/>
    <property type="match status" value="1"/>
</dbReference>
<dbReference type="KEGG" id="mbry:B1812_04010"/>
<evidence type="ECO:0000313" key="4">
    <source>
        <dbReference type="EMBL" id="ARN80382.1"/>
    </source>
</evidence>
<dbReference type="InterPro" id="IPR013830">
    <property type="entry name" value="SGNH_hydro"/>
</dbReference>
<dbReference type="STRING" id="655015.B1812_04010"/>
<dbReference type="Gene3D" id="3.40.50.1110">
    <property type="entry name" value="SGNH hydrolase"/>
    <property type="match status" value="3"/>
</dbReference>
<feature type="compositionally biased region" description="Low complexity" evidence="1">
    <location>
        <begin position="447"/>
        <end position="461"/>
    </location>
</feature>
<dbReference type="Pfam" id="PF13472">
    <property type="entry name" value="Lipase_GDSL_2"/>
    <property type="match status" value="1"/>
</dbReference>
<dbReference type="InterPro" id="IPR036514">
    <property type="entry name" value="SGNH_hydro_sf"/>
</dbReference>
<feature type="domain" description="SGNH hydrolase-type esterase" evidence="3">
    <location>
        <begin position="311"/>
        <end position="401"/>
    </location>
</feature>
<feature type="region of interest" description="Disordered" evidence="1">
    <location>
        <begin position="81"/>
        <end position="103"/>
    </location>
</feature>
<name>A0A1W6MS52_9HYPH</name>
<evidence type="ECO:0000259" key="3">
    <source>
        <dbReference type="Pfam" id="PF13472"/>
    </source>
</evidence>
<keyword evidence="5" id="KW-1185">Reference proteome</keyword>
<evidence type="ECO:0000256" key="2">
    <source>
        <dbReference type="SAM" id="SignalP"/>
    </source>
</evidence>
<dbReference type="InterPro" id="IPR051532">
    <property type="entry name" value="Ester_Hydrolysis_Enzymes"/>
</dbReference>
<dbReference type="Proteomes" id="UP000193978">
    <property type="component" value="Chromosome"/>
</dbReference>
<dbReference type="GO" id="GO:0016788">
    <property type="term" value="F:hydrolase activity, acting on ester bonds"/>
    <property type="evidence" value="ECO:0007669"/>
    <property type="project" value="UniProtKB-ARBA"/>
</dbReference>
<feature type="chain" id="PRO_5012664553" description="SGNH hydrolase-type esterase domain-containing protein" evidence="2">
    <location>
        <begin position="26"/>
        <end position="591"/>
    </location>
</feature>
<feature type="compositionally biased region" description="Basic and acidic residues" evidence="1">
    <location>
        <begin position="479"/>
        <end position="493"/>
    </location>
</feature>
<dbReference type="EMBL" id="CP019948">
    <property type="protein sequence ID" value="ARN80382.1"/>
    <property type="molecule type" value="Genomic_DNA"/>
</dbReference>
<accession>A0A1W6MS52</accession>
<feature type="signal peptide" evidence="2">
    <location>
        <begin position="1"/>
        <end position="25"/>
    </location>
</feature>
<dbReference type="AlphaFoldDB" id="A0A1W6MS52"/>
<evidence type="ECO:0000256" key="1">
    <source>
        <dbReference type="SAM" id="MobiDB-lite"/>
    </source>
</evidence>
<keyword evidence="2" id="KW-0732">Signal</keyword>
<evidence type="ECO:0000313" key="5">
    <source>
        <dbReference type="Proteomes" id="UP000193978"/>
    </source>
</evidence>
<feature type="region of interest" description="Disordered" evidence="1">
    <location>
        <begin position="437"/>
        <end position="510"/>
    </location>
</feature>
<dbReference type="RefSeq" id="WP_158658586.1">
    <property type="nucleotide sequence ID" value="NZ_AP027149.1"/>
</dbReference>
<reference evidence="4 5" key="1">
    <citation type="submission" date="2017-02" db="EMBL/GenBank/DDBJ databases">
        <authorList>
            <person name="Peterson S.W."/>
        </authorList>
    </citation>
    <scope>NUCLEOTIDE SEQUENCE [LARGE SCALE GENOMIC DNA]</scope>
    <source>
        <strain evidence="4 5">S285</strain>
    </source>
</reference>
<feature type="compositionally biased region" description="Basic and acidic residues" evidence="1">
    <location>
        <begin position="81"/>
        <end position="92"/>
    </location>
</feature>
<dbReference type="PANTHER" id="PTHR30383:SF29">
    <property type="entry name" value="SGNH HYDROLASE-TYPE ESTERASE DOMAIN-CONTAINING PROTEIN"/>
    <property type="match status" value="1"/>
</dbReference>
<dbReference type="OrthoDB" id="7985403at2"/>
<dbReference type="PANTHER" id="PTHR30383">
    <property type="entry name" value="THIOESTERASE 1/PROTEASE 1/LYSOPHOSPHOLIPASE L1"/>
    <property type="match status" value="1"/>
</dbReference>
<organism evidence="4 5">
    <name type="scientific">Methylocystis bryophila</name>
    <dbReference type="NCBI Taxonomy" id="655015"/>
    <lineage>
        <taxon>Bacteria</taxon>
        <taxon>Pseudomonadati</taxon>
        <taxon>Pseudomonadota</taxon>
        <taxon>Alphaproteobacteria</taxon>
        <taxon>Hyphomicrobiales</taxon>
        <taxon>Methylocystaceae</taxon>
        <taxon>Methylocystis</taxon>
    </lineage>
</organism>
<sequence>MKTRVPATTKSLILLGSSLALCAGAAGFFLPRSADGAIAPAQKNLSQAVRDEVDNVIFGSAVLHASLRLAAENRRLGLGERDLAPTSRKEAAETSPSDSANIADAPEEADDFAQLGQDASEAFAVASNDVKGIAPPKKRGGLTILQIGDSHTAADYFTGEIRRLLQRRFGNGGPGYLEIGRPHPGVRSAIVNVAVSSGWGYSALQKSEDSARYHLSGFDAQTRRAGETLKFTPAEPAAYDSIEIQTLSGPEHGDIEVSINDQPPTRYSLKSDEDGRQLFTIRPNKAGNTLQKLQIKTVNDRPVTISGVGVFNRRSGVSYSNVGFPGATIDIVNKYDGEMLEQELKSLAPQIVVLAFGTNEGFNDNLDLERYRSHYRSVIQKIRAASPGTRIVLVGPPQANRVPAGCLKPGACGEKTAEKPATTAPAPVDAQTLAAVADKPSPKPEGATADKPADKPQAPAAEKNSQAPAAEKNSAEAPAVDKNKTAEAPADKKKLAKAQNCPFPTPPRLDPVREAQKELAKQEQVAFWDWASIMPQSCGPQKWASANPRLMAADHVHFTPEGYRIGARAFTTFLMPVINQLRYRKYALSNN</sequence>